<dbReference type="Pfam" id="PF09419">
    <property type="entry name" value="PGP_phosphatase"/>
    <property type="match status" value="1"/>
</dbReference>
<gene>
    <name evidence="1" type="ORF">OBE_12958</name>
</gene>
<evidence type="ECO:0000313" key="1">
    <source>
        <dbReference type="EMBL" id="EKC52704.1"/>
    </source>
</evidence>
<sequence length="132" mass="15342">MKTLDELIADKILNLVHYVLSKFIKPDITLNKVNELDIQAIEKLKQQYGIEAIILDVDDTLRKEMKDIPKCNKEWIGGLKGKIKIMIVSNGVDKDIEKYFNKNGIDYIGFACKPLKKNFKRHLTIPWRKLLT</sequence>
<dbReference type="SUPFAM" id="SSF56784">
    <property type="entry name" value="HAD-like"/>
    <property type="match status" value="1"/>
</dbReference>
<dbReference type="AlphaFoldDB" id="K1SB86"/>
<reference evidence="1" key="1">
    <citation type="journal article" date="2013" name="Environ. Microbiol.">
        <title>Microbiota from the distal guts of lean and obese adolescents exhibit partial functional redundancy besides clear differences in community structure.</title>
        <authorList>
            <person name="Ferrer M."/>
            <person name="Ruiz A."/>
            <person name="Lanza F."/>
            <person name="Haange S.B."/>
            <person name="Oberbach A."/>
            <person name="Till H."/>
            <person name="Bargiela R."/>
            <person name="Campoy C."/>
            <person name="Segura M.T."/>
            <person name="Richter M."/>
            <person name="von Bergen M."/>
            <person name="Seifert J."/>
            <person name="Suarez A."/>
        </authorList>
    </citation>
    <scope>NUCLEOTIDE SEQUENCE</scope>
</reference>
<dbReference type="GO" id="GO:0008962">
    <property type="term" value="F:phosphatidylglycerophosphatase activity"/>
    <property type="evidence" value="ECO:0007669"/>
    <property type="project" value="InterPro"/>
</dbReference>
<organism evidence="1">
    <name type="scientific">human gut metagenome</name>
    <dbReference type="NCBI Taxonomy" id="408170"/>
    <lineage>
        <taxon>unclassified sequences</taxon>
        <taxon>metagenomes</taxon>
        <taxon>organismal metagenomes</taxon>
    </lineage>
</organism>
<dbReference type="InterPro" id="IPR027706">
    <property type="entry name" value="PGP_Pase"/>
</dbReference>
<dbReference type="Gene3D" id="3.40.50.1000">
    <property type="entry name" value="HAD superfamily/HAD-like"/>
    <property type="match status" value="1"/>
</dbReference>
<dbReference type="EMBL" id="AJWZ01008946">
    <property type="protein sequence ID" value="EKC52704.1"/>
    <property type="molecule type" value="Genomic_DNA"/>
</dbReference>
<name>K1SB86_9ZZZZ</name>
<dbReference type="InterPro" id="IPR023214">
    <property type="entry name" value="HAD_sf"/>
</dbReference>
<accession>K1SB86</accession>
<proteinExistence type="predicted"/>
<comment type="caution">
    <text evidence="1">The sequence shown here is derived from an EMBL/GenBank/DDBJ whole genome shotgun (WGS) entry which is preliminary data.</text>
</comment>
<protein>
    <submittedName>
        <fullName evidence="1">Uncharacterized protein</fullName>
    </submittedName>
</protein>
<dbReference type="InterPro" id="IPR036412">
    <property type="entry name" value="HAD-like_sf"/>
</dbReference>